<feature type="binding site" evidence="9">
    <location>
        <position position="299"/>
    </location>
    <ligand>
        <name>K(+)</name>
        <dbReference type="ChEBI" id="CHEBI:29103"/>
    </ligand>
</feature>
<comment type="caution">
    <text evidence="9">Lacks conserved residue(s) required for the propagation of feature annotation.</text>
</comment>
<comment type="subcellular location">
    <subcellularLocation>
        <location evidence="9">Cytoplasm</location>
    </subcellularLocation>
</comment>
<evidence type="ECO:0000256" key="1">
    <source>
        <dbReference type="ARBA" id="ARBA00022679"/>
    </source>
</evidence>
<dbReference type="HAMAP" id="MF_01987">
    <property type="entry name" value="Ribokinase"/>
    <property type="match status" value="1"/>
</dbReference>
<comment type="similarity">
    <text evidence="9">Belongs to the carbohydrate kinase PfkB family. Ribokinase subfamily.</text>
</comment>
<dbReference type="EC" id="2.7.1.15" evidence="9"/>
<proteinExistence type="inferred from homology"/>
<feature type="binding site" evidence="9">
    <location>
        <position position="149"/>
    </location>
    <ligand>
        <name>substrate</name>
    </ligand>
</feature>
<evidence type="ECO:0000256" key="9">
    <source>
        <dbReference type="HAMAP-Rule" id="MF_01987"/>
    </source>
</evidence>
<feature type="binding site" evidence="9">
    <location>
        <begin position="265"/>
        <end position="266"/>
    </location>
    <ligand>
        <name>ATP</name>
        <dbReference type="ChEBI" id="CHEBI:30616"/>
    </ligand>
</feature>
<feature type="binding site" evidence="9">
    <location>
        <position position="260"/>
    </location>
    <ligand>
        <name>K(+)</name>
        <dbReference type="ChEBI" id="CHEBI:29103"/>
    </ligand>
</feature>
<dbReference type="PANTHER" id="PTHR10584">
    <property type="entry name" value="SUGAR KINASE"/>
    <property type="match status" value="1"/>
</dbReference>
<feature type="domain" description="Carbohydrate kinase PfkB" evidence="10">
    <location>
        <begin position="7"/>
        <end position="305"/>
    </location>
</feature>
<comment type="subunit">
    <text evidence="9">Homodimer.</text>
</comment>
<feature type="active site" description="Proton acceptor" evidence="9">
    <location>
        <position position="266"/>
    </location>
</feature>
<evidence type="ECO:0000256" key="6">
    <source>
        <dbReference type="ARBA" id="ARBA00022842"/>
    </source>
</evidence>
<evidence type="ECO:0000313" key="11">
    <source>
        <dbReference type="EMBL" id="GAA2044455.1"/>
    </source>
</evidence>
<dbReference type="SUPFAM" id="SSF53613">
    <property type="entry name" value="Ribokinase-like"/>
    <property type="match status" value="1"/>
</dbReference>
<gene>
    <name evidence="9" type="primary">rbsK</name>
    <name evidence="11" type="ORF">GCM10009819_34260</name>
</gene>
<feature type="binding site" evidence="9">
    <location>
        <begin position="42"/>
        <end position="46"/>
    </location>
    <ligand>
        <name>substrate</name>
    </ligand>
</feature>
<keyword evidence="8 9" id="KW-0119">Carbohydrate metabolism</keyword>
<accession>A0ABN2UV76</accession>
<reference evidence="11 12" key="1">
    <citation type="journal article" date="2019" name="Int. J. Syst. Evol. Microbiol.">
        <title>The Global Catalogue of Microorganisms (GCM) 10K type strain sequencing project: providing services to taxonomists for standard genome sequencing and annotation.</title>
        <authorList>
            <consortium name="The Broad Institute Genomics Platform"/>
            <consortium name="The Broad Institute Genome Sequencing Center for Infectious Disease"/>
            <person name="Wu L."/>
            <person name="Ma J."/>
        </authorList>
    </citation>
    <scope>NUCLEOTIDE SEQUENCE [LARGE SCALE GENOMIC DNA]</scope>
    <source>
        <strain evidence="11 12">JCM 15672</strain>
    </source>
</reference>
<comment type="activity regulation">
    <text evidence="9">Activated by a monovalent cation that binds near, but not in, the active site. The most likely occupant of the site in vivo is potassium. Ion binding induces a conformational change that may alter substrate affinity.</text>
</comment>
<feature type="binding site" evidence="9">
    <location>
        <begin position="14"/>
        <end position="16"/>
    </location>
    <ligand>
        <name>substrate</name>
    </ligand>
</feature>
<feature type="binding site" evidence="9">
    <location>
        <begin position="232"/>
        <end position="237"/>
    </location>
    <ligand>
        <name>ATP</name>
        <dbReference type="ChEBI" id="CHEBI:30616"/>
    </ligand>
</feature>
<keyword evidence="1 9" id="KW-0808">Transferase</keyword>
<comment type="pathway">
    <text evidence="9">Carbohydrate metabolism; D-ribose degradation; D-ribose 5-phosphate from beta-D-ribopyranose: step 2/2.</text>
</comment>
<comment type="catalytic activity">
    <reaction evidence="9">
        <text>D-ribose + ATP = D-ribose 5-phosphate + ADP + H(+)</text>
        <dbReference type="Rhea" id="RHEA:13697"/>
        <dbReference type="ChEBI" id="CHEBI:15378"/>
        <dbReference type="ChEBI" id="CHEBI:30616"/>
        <dbReference type="ChEBI" id="CHEBI:47013"/>
        <dbReference type="ChEBI" id="CHEBI:78346"/>
        <dbReference type="ChEBI" id="CHEBI:456216"/>
        <dbReference type="EC" id="2.7.1.15"/>
    </reaction>
</comment>
<dbReference type="InterPro" id="IPR002139">
    <property type="entry name" value="Ribo/fructo_kinase"/>
</dbReference>
<evidence type="ECO:0000256" key="3">
    <source>
        <dbReference type="ARBA" id="ARBA00022741"/>
    </source>
</evidence>
<feature type="binding site" evidence="9">
    <location>
        <position position="193"/>
    </location>
    <ligand>
        <name>ATP</name>
        <dbReference type="ChEBI" id="CHEBI:30616"/>
    </ligand>
</feature>
<sequence length="313" mass="31084">MSQRGVVVVVGSVNVDLAFALADLPAPGETVVAADARAGLGGKGANQAVRAARAGFDVDVHLVAAVGADQAGADALSSLRRHDVETTYVTRVAGTPTGRAFVSVDGRGENSIVLVPGANASLSAAQVRDSLDAIAGGLPRHLVVVCQGEVPGPAIDAAAEFTAERDARFILNLAPVTPVARSTLRASNPLIVNESEAQSLADSLSGSGARPVPIRDAAGIVHRALGVSVIVTRGAAGVQLVDRLGVEFAFPSVPADRIVDTTGAGDAFVGTLAASLAAGDSTAEAVQAALAAGARAVQTRGAGAELLTTGSVA</sequence>
<dbReference type="InterPro" id="IPR029056">
    <property type="entry name" value="Ribokinase-like"/>
</dbReference>
<evidence type="ECO:0000256" key="5">
    <source>
        <dbReference type="ARBA" id="ARBA00022840"/>
    </source>
</evidence>
<dbReference type="EMBL" id="BAAAPW010000007">
    <property type="protein sequence ID" value="GAA2044455.1"/>
    <property type="molecule type" value="Genomic_DNA"/>
</dbReference>
<evidence type="ECO:0000256" key="4">
    <source>
        <dbReference type="ARBA" id="ARBA00022777"/>
    </source>
</evidence>
<keyword evidence="4 9" id="KW-0418">Kinase</keyword>
<comment type="caution">
    <text evidence="11">The sequence shown here is derived from an EMBL/GenBank/DDBJ whole genome shotgun (WGS) entry which is preliminary data.</text>
</comment>
<organism evidence="11 12">
    <name type="scientific">Agromyces tropicus</name>
    <dbReference type="NCBI Taxonomy" id="555371"/>
    <lineage>
        <taxon>Bacteria</taxon>
        <taxon>Bacillati</taxon>
        <taxon>Actinomycetota</taxon>
        <taxon>Actinomycetes</taxon>
        <taxon>Micrococcales</taxon>
        <taxon>Microbacteriaceae</taxon>
        <taxon>Agromyces</taxon>
    </lineage>
</organism>
<feature type="binding site" evidence="9">
    <location>
        <position position="262"/>
    </location>
    <ligand>
        <name>K(+)</name>
        <dbReference type="ChEBI" id="CHEBI:29103"/>
    </ligand>
</feature>
<keyword evidence="7 9" id="KW-0630">Potassium</keyword>
<evidence type="ECO:0000256" key="2">
    <source>
        <dbReference type="ARBA" id="ARBA00022723"/>
    </source>
</evidence>
<evidence type="ECO:0000313" key="12">
    <source>
        <dbReference type="Proteomes" id="UP001501196"/>
    </source>
</evidence>
<dbReference type="PRINTS" id="PR00990">
    <property type="entry name" value="RIBOKINASE"/>
</dbReference>
<dbReference type="RefSeq" id="WP_344377764.1">
    <property type="nucleotide sequence ID" value="NZ_BAAAPW010000007.1"/>
</dbReference>
<keyword evidence="3 9" id="KW-0547">Nucleotide-binding</keyword>
<dbReference type="InterPro" id="IPR011877">
    <property type="entry name" value="Ribokinase"/>
</dbReference>
<dbReference type="PANTHER" id="PTHR10584:SF166">
    <property type="entry name" value="RIBOKINASE"/>
    <property type="match status" value="1"/>
</dbReference>
<dbReference type="Gene3D" id="3.40.1190.20">
    <property type="match status" value="1"/>
</dbReference>
<evidence type="ECO:0000256" key="7">
    <source>
        <dbReference type="ARBA" id="ARBA00022958"/>
    </source>
</evidence>
<keyword evidence="9" id="KW-0963">Cytoplasm</keyword>
<protein>
    <recommendedName>
        <fullName evidence="9">Ribokinase</fullName>
        <shortName evidence="9">RK</shortName>
        <ecNumber evidence="9">2.7.1.15</ecNumber>
    </recommendedName>
</protein>
<name>A0ABN2UV76_9MICO</name>
<dbReference type="Proteomes" id="UP001501196">
    <property type="component" value="Unassembled WGS sequence"/>
</dbReference>
<keyword evidence="6 9" id="KW-0460">Magnesium</keyword>
<feature type="binding site" evidence="9">
    <location>
        <position position="301"/>
    </location>
    <ligand>
        <name>K(+)</name>
        <dbReference type="ChEBI" id="CHEBI:29103"/>
    </ligand>
</feature>
<feature type="binding site" evidence="9">
    <location>
        <position position="266"/>
    </location>
    <ligand>
        <name>substrate</name>
    </ligand>
</feature>
<dbReference type="CDD" id="cd01174">
    <property type="entry name" value="ribokinase"/>
    <property type="match status" value="1"/>
</dbReference>
<dbReference type="Pfam" id="PF00294">
    <property type="entry name" value="PfkB"/>
    <property type="match status" value="1"/>
</dbReference>
<comment type="function">
    <text evidence="9">Catalyzes the phosphorylation of ribose at O-5 in a reaction requiring ATP and magnesium. The resulting D-ribose-5-phosphate can then be used either for sythesis of nucleotides, histidine, and tryptophan, or as a component of the pentose phosphate pathway.</text>
</comment>
<keyword evidence="12" id="KW-1185">Reference proteome</keyword>
<evidence type="ECO:0000259" key="10">
    <source>
        <dbReference type="Pfam" id="PF00294"/>
    </source>
</evidence>
<dbReference type="InterPro" id="IPR011611">
    <property type="entry name" value="PfkB_dom"/>
</dbReference>
<evidence type="ECO:0000256" key="8">
    <source>
        <dbReference type="ARBA" id="ARBA00023277"/>
    </source>
</evidence>
<keyword evidence="2 9" id="KW-0479">Metal-binding</keyword>
<keyword evidence="5 9" id="KW-0067">ATP-binding</keyword>
<feature type="binding site" evidence="9">
    <location>
        <position position="296"/>
    </location>
    <ligand>
        <name>K(+)</name>
        <dbReference type="ChEBI" id="CHEBI:29103"/>
    </ligand>
</feature>
<comment type="cofactor">
    <cofactor evidence="9">
        <name>Mg(2+)</name>
        <dbReference type="ChEBI" id="CHEBI:18420"/>
    </cofactor>
    <text evidence="9">Requires a divalent cation, most likely magnesium in vivo, as an electrophilic catalyst to aid phosphoryl group transfer. It is the chelate of the metal and the nucleotide that is the actual substrate.</text>
</comment>